<dbReference type="InterPro" id="IPR028889">
    <property type="entry name" value="USP"/>
</dbReference>
<reference evidence="3" key="2">
    <citation type="submission" date="2011-03" db="EMBL/GenBank/DDBJ databases">
        <title>Comparative genomics and transcriptomics of Neospora caninum and Toxoplasma gondii.</title>
        <authorList>
            <person name="Reid A.J."/>
            <person name="Sohal A."/>
            <person name="Harris D."/>
            <person name="Quail M."/>
            <person name="Sanders M."/>
            <person name="Berriman M."/>
            <person name="Wastling J.M."/>
            <person name="Pain A."/>
        </authorList>
    </citation>
    <scope>NUCLEOTIDE SEQUENCE</scope>
    <source>
        <strain evidence="3">Liverpool</strain>
    </source>
</reference>
<feature type="compositionally biased region" description="Polar residues" evidence="1">
    <location>
        <begin position="828"/>
        <end position="850"/>
    </location>
</feature>
<feature type="region of interest" description="Disordered" evidence="1">
    <location>
        <begin position="359"/>
        <end position="433"/>
    </location>
</feature>
<feature type="region of interest" description="Disordered" evidence="1">
    <location>
        <begin position="157"/>
        <end position="214"/>
    </location>
</feature>
<dbReference type="Pfam" id="PF00443">
    <property type="entry name" value="UCH"/>
    <property type="match status" value="2"/>
</dbReference>
<feature type="compositionally biased region" description="Basic and acidic residues" evidence="1">
    <location>
        <begin position="1063"/>
        <end position="1074"/>
    </location>
</feature>
<keyword evidence="5" id="KW-1185">Reference proteome</keyword>
<dbReference type="GO" id="GO:0004843">
    <property type="term" value="F:cysteine-type deubiquitinase activity"/>
    <property type="evidence" value="ECO:0007669"/>
    <property type="project" value="InterPro"/>
</dbReference>
<feature type="region of interest" description="Disordered" evidence="1">
    <location>
        <begin position="1053"/>
        <end position="1121"/>
    </location>
</feature>
<sequence length="1777" mass="186932">MAGEGGEAAASCACERPPPGLLNLGKTCSFNVLLQALAATRTFSTVYGAVWHEHQRSRSPSSDLLELVRRQRALLRRPAEAETRERGRTATSRSDGLRSSVSADASARGRPRRWRREAWCGDAAAVGRAAAPIITASRTPLNYCMADILGRMHAGEDSGASPGAAGGGASLLDNASPATASQSPLACTQPASVDDKEDGGAPQDDPEKGQKEMMRRQLRLKRQLQTKRWWIKQEQNVLSPFDFVSQMRMLNVDFEQDVELDVEEVWRFLIQQIFTELQSEQASLASPDDVSVSSVRGLSAPTSTRREEDVGSVKGEGTPVSASVCVPARDRPGFFGGDSFPNGILRPVSGFAETGREAGRGCLANEPDGRPSRSDCSSDLTKTHQASGTVASSAQVPRPISSPQRALGPLRSSALSHSMRGGGASDPRPRHAAGAVAVPGGAFSASCTRLRTHCVRGLSPRSVPRESEVGREESERERAERRAREKFLSASYHFLAAEAVTPRGKGAGAEENAGPWSPLRRSETTEPSAERSCSASRLASALPLLEGKSPGPSPRRDGDAAARCCDAGQASRVAQQSPGRSRAVPGHLKARLRLPSPPGAKLEAPVSWSDCKPAEIRTFVSSPVSGIQRAGLCGSRGRGEESVSGAPSGNADAKQEPNVKGARDAGSLAAVAQQQGATLLLRQLQQALVGRLVQVPVPCSCCCRCEAGAPASVRPRLQTQSPGACRSRSASAPPTDRSGRVGSPETVPGGTVLSSNRERKHGSNDASPGPAASSGSPARDDRSEARSLSPRRGLLPVESRRNGVDRRGNVCASPAASPSQSCVHAASGRSSPLSVPVSSHTEAKSASLSRRSQKENLAPSALAAQDSPRASRASSPEGVNSARSGRSKGSGEAKSSSAVSAFLTPSLFPSSLATHPVCTPLAPAVATSGVQAVGLEQDDGTSGIEGLSSRGDAMLSLLSVESFCGVLPVRLPERSRWVSSRARTNTVGLSGSSLSSTGLDASSPLLARADSTPQSADSAETMGGSRRISPLQPITLEECLALAFQQSCGGASPSGGAAAAAEAGERKRGREAARRARPAGAFGGRRRLSRTQRRVKAGDAEKKTWRGTGPANPGSEGGKHKCLACGKWRVRRRGCAPEAAPSAGEGENATHAAGSRQGRVSGAVEVEGAERRTLSRSGTRTSTRDTTPAHSEETAKNGDREAAPGKESQVWRDSRDAFSCYQRLVCHRCNQVHMRTFLERLPEILLFQLPRSSITPPGTFGSGAVKAAAAAAGGGFKIKAHVEFPQRLESVIAPHCVASPAFEAAWGRLMDATGRPGGSDSSGSLESDGGTDVSGRRKRRKLSSQRAQNRAGSKTAGTRGEGKAVHRRVANSVSRDERPGTGAATLSTLAGTAAAPDSIRHTLQHEAGVYTLRAVIEHQGRSGVGGHYVCYRRGAPCDLVVETRENGEHLEGSPASLTSLSQAGAVSFSAAPQGEARRGVWDDSAAVLENSPREETPEEGTWWEVNDAEVTQTTWDHVRLSQAYILVYERCDENVCCSRFGGDRRVACRAQVVSSPAFPRTGAETDGPTPAARGRSGPRCGALSGAEKNVPLVSVQSRTRRLLRAGEPCRTSGSCRRAEGRNEACRPETREPGETGVASERPQAPRQKKKTSTRDTAGEGGHEKSARGVCAGRRPRSRRGRSSESHSSVARGPRRAGEHGEDAGECRGRCIVSGEGERPVPLEPPANATERRRGRRRDDGAFLWTGESGKNVGSGNRQGRRATRQRSVASATIAADA</sequence>
<evidence type="ECO:0000313" key="3">
    <source>
        <dbReference type="EMBL" id="CBZ55350.1"/>
    </source>
</evidence>
<dbReference type="GeneID" id="13440763"/>
<reference evidence="4" key="4">
    <citation type="journal article" date="2015" name="PLoS ONE">
        <title>Comprehensive Evaluation of Toxoplasma gondii VEG and Neospora caninum LIV Genomes with Tachyzoite Stage Transcriptome and Proteome Defines Novel Transcript Features.</title>
        <authorList>
            <person name="Ramaprasad A."/>
            <person name="Mourier T."/>
            <person name="Naeem R."/>
            <person name="Malas T.B."/>
            <person name="Moussa E."/>
            <person name="Panigrahi A."/>
            <person name="Vermont S.J."/>
            <person name="Otto T.D."/>
            <person name="Wastling J."/>
            <person name="Pain A."/>
        </authorList>
    </citation>
    <scope>NUCLEOTIDE SEQUENCE</scope>
    <source>
        <strain evidence="4">Liverpool</strain>
    </source>
</reference>
<feature type="region of interest" description="Disordered" evidence="1">
    <location>
        <begin position="1136"/>
        <end position="1209"/>
    </location>
</feature>
<feature type="compositionally biased region" description="Basic and acidic residues" evidence="1">
    <location>
        <begin position="653"/>
        <end position="662"/>
    </location>
</feature>
<feature type="compositionally biased region" description="Low complexity" evidence="1">
    <location>
        <begin position="764"/>
        <end position="777"/>
    </location>
</feature>
<feature type="compositionally biased region" description="Basic and acidic residues" evidence="1">
    <location>
        <begin position="78"/>
        <end position="88"/>
    </location>
</feature>
<feature type="compositionally biased region" description="Polar residues" evidence="1">
    <location>
        <begin position="717"/>
        <end position="732"/>
    </location>
</feature>
<dbReference type="OrthoDB" id="331757at2759"/>
<dbReference type="SUPFAM" id="SSF54001">
    <property type="entry name" value="Cysteine proteinases"/>
    <property type="match status" value="2"/>
</dbReference>
<dbReference type="GO" id="GO:0005634">
    <property type="term" value="C:nucleus"/>
    <property type="evidence" value="ECO:0007669"/>
    <property type="project" value="TreeGrafter"/>
</dbReference>
<dbReference type="InParanoid" id="F0VNQ4"/>
<feature type="compositionally biased region" description="Low complexity" evidence="1">
    <location>
        <begin position="1053"/>
        <end position="1062"/>
    </location>
</feature>
<dbReference type="InterPro" id="IPR018200">
    <property type="entry name" value="USP_CS"/>
</dbReference>
<reference evidence="5" key="3">
    <citation type="journal article" date="2012" name="PLoS Pathog.">
        <title>Comparative genomics of the apicomplexan parasites Toxoplasma gondii and Neospora caninum: Coccidia differing in host range and transmission strategy.</title>
        <authorList>
            <person name="Reid A.J."/>
            <person name="Vermont S.J."/>
            <person name="Cotton J.A."/>
            <person name="Harris D."/>
            <person name="Hill-Cawthorne G.A."/>
            <person name="Konen-Waisman S."/>
            <person name="Latham S.M."/>
            <person name="Mourier T."/>
            <person name="Norton R."/>
            <person name="Quail M.A."/>
            <person name="Sanders M."/>
            <person name="Shanmugam D."/>
            <person name="Sohal A."/>
            <person name="Wasmuth J.D."/>
            <person name="Brunk B."/>
            <person name="Grigg M.E."/>
            <person name="Howard J.C."/>
            <person name="Parkinson J."/>
            <person name="Roos D.S."/>
            <person name="Trees A.J."/>
            <person name="Berriman M."/>
            <person name="Pain A."/>
            <person name="Wastling J.M."/>
        </authorList>
    </citation>
    <scope>NUCLEOTIDE SEQUENCE [LARGE SCALE GENOMIC DNA]</scope>
    <source>
        <strain evidence="5">Liverpool</strain>
    </source>
</reference>
<dbReference type="EMBL" id="FR823392">
    <property type="protein sequence ID" value="CBZ55350.1"/>
    <property type="molecule type" value="Genomic_DNA"/>
</dbReference>
<dbReference type="PROSITE" id="PS00973">
    <property type="entry name" value="USP_2"/>
    <property type="match status" value="1"/>
</dbReference>
<feature type="region of interest" description="Disordered" evidence="1">
    <location>
        <begin position="284"/>
        <end position="318"/>
    </location>
</feature>
<feature type="compositionally biased region" description="Low complexity" evidence="1">
    <location>
        <begin position="1175"/>
        <end position="1186"/>
    </location>
</feature>
<evidence type="ECO:0000259" key="2">
    <source>
        <dbReference type="PROSITE" id="PS50235"/>
    </source>
</evidence>
<dbReference type="InterPro" id="IPR001394">
    <property type="entry name" value="Peptidase_C19_UCH"/>
</dbReference>
<feature type="region of interest" description="Disordered" evidence="1">
    <location>
        <begin position="459"/>
        <end position="482"/>
    </location>
</feature>
<dbReference type="InterPro" id="IPR050164">
    <property type="entry name" value="Peptidase_C19"/>
</dbReference>
<feature type="compositionally biased region" description="Basic and acidic residues" evidence="1">
    <location>
        <begin position="1695"/>
        <end position="1708"/>
    </location>
</feature>
<feature type="compositionally biased region" description="Basic residues" evidence="1">
    <location>
        <begin position="1084"/>
        <end position="1095"/>
    </location>
</feature>
<feature type="compositionally biased region" description="Basic and acidic residues" evidence="1">
    <location>
        <begin position="1652"/>
        <end position="1666"/>
    </location>
</feature>
<feature type="compositionally biased region" description="Basic and acidic residues" evidence="1">
    <location>
        <begin position="798"/>
        <end position="808"/>
    </location>
</feature>
<proteinExistence type="predicted"/>
<dbReference type="OMA" id="STCACER"/>
<protein>
    <submittedName>
        <fullName evidence="3">Putative ubiquitin carboxyl-terminal hydrolase domain-containing protein</fullName>
    </submittedName>
    <submittedName>
        <fullName evidence="4">Ubiquitin carboxyl-terminal hydrolase domain-containing protein, putative</fullName>
    </submittedName>
</protein>
<reference evidence="3" key="1">
    <citation type="submission" date="2011-02" db="EMBL/GenBank/DDBJ databases">
        <authorList>
            <person name="Aslett M."/>
        </authorList>
    </citation>
    <scope>NUCLEOTIDE SEQUENCE</scope>
    <source>
        <strain evidence="3">Liverpool</strain>
    </source>
</reference>
<feature type="compositionally biased region" description="Basic and acidic residues" evidence="1">
    <location>
        <begin position="205"/>
        <end position="214"/>
    </location>
</feature>
<dbReference type="RefSeq" id="XP_003885378.1">
    <property type="nucleotide sequence ID" value="XM_003885329.1"/>
</dbReference>
<dbReference type="InterPro" id="IPR038765">
    <property type="entry name" value="Papain-like_cys_pep_sf"/>
</dbReference>
<feature type="region of interest" description="Disordered" evidence="1">
    <location>
        <begin position="713"/>
        <end position="894"/>
    </location>
</feature>
<organism evidence="3 5">
    <name type="scientific">Neospora caninum (strain Liverpool)</name>
    <dbReference type="NCBI Taxonomy" id="572307"/>
    <lineage>
        <taxon>Eukaryota</taxon>
        <taxon>Sar</taxon>
        <taxon>Alveolata</taxon>
        <taxon>Apicomplexa</taxon>
        <taxon>Conoidasida</taxon>
        <taxon>Coccidia</taxon>
        <taxon>Eucoccidiorida</taxon>
        <taxon>Eimeriorina</taxon>
        <taxon>Sarcocystidae</taxon>
        <taxon>Neospora</taxon>
    </lineage>
</organism>
<feature type="region of interest" description="Disordered" evidence="1">
    <location>
        <begin position="1313"/>
        <end position="1384"/>
    </location>
</feature>
<keyword evidence="3" id="KW-0378">Hydrolase</keyword>
<feature type="compositionally biased region" description="Low complexity" evidence="1">
    <location>
        <begin position="1136"/>
        <end position="1149"/>
    </location>
</feature>
<feature type="domain" description="USP" evidence="2">
    <location>
        <begin position="987"/>
        <end position="1531"/>
    </location>
</feature>
<feature type="compositionally biased region" description="Basic and acidic residues" evidence="1">
    <location>
        <begin position="1620"/>
        <end position="1633"/>
    </location>
</feature>
<feature type="region of interest" description="Disordered" evidence="1">
    <location>
        <begin position="502"/>
        <end position="605"/>
    </location>
</feature>
<dbReference type="Proteomes" id="UP000007494">
    <property type="component" value="Chromosome XI"/>
</dbReference>
<feature type="compositionally biased region" description="Low complexity" evidence="1">
    <location>
        <begin position="1318"/>
        <end position="1330"/>
    </location>
</feature>
<dbReference type="GO" id="GO:0005829">
    <property type="term" value="C:cytosol"/>
    <property type="evidence" value="ECO:0007669"/>
    <property type="project" value="TreeGrafter"/>
</dbReference>
<dbReference type="CDD" id="cd02257">
    <property type="entry name" value="Peptidase_C19"/>
    <property type="match status" value="1"/>
</dbReference>
<feature type="region of interest" description="Disordered" evidence="1">
    <location>
        <begin position="631"/>
        <end position="662"/>
    </location>
</feature>
<dbReference type="eggNOG" id="ENOG502QZQH">
    <property type="taxonomic scope" value="Eukaryota"/>
</dbReference>
<dbReference type="PANTHER" id="PTHR24006">
    <property type="entry name" value="UBIQUITIN CARBOXYL-TERMINAL HYDROLASE"/>
    <property type="match status" value="1"/>
</dbReference>
<dbReference type="Gene3D" id="3.90.70.10">
    <property type="entry name" value="Cysteine proteinases"/>
    <property type="match status" value="1"/>
</dbReference>
<feature type="region of interest" description="Disordered" evidence="1">
    <location>
        <begin position="1620"/>
        <end position="1777"/>
    </location>
</feature>
<accession>F0VNQ4</accession>
<evidence type="ECO:0000256" key="1">
    <source>
        <dbReference type="SAM" id="MobiDB-lite"/>
    </source>
</evidence>
<feature type="compositionally biased region" description="Polar residues" evidence="1">
    <location>
        <begin position="291"/>
        <end position="303"/>
    </location>
</feature>
<name>F0VNQ4_NEOCL</name>
<feature type="compositionally biased region" description="Basic and acidic residues" evidence="1">
    <location>
        <begin position="1190"/>
        <end position="1209"/>
    </location>
</feature>
<evidence type="ECO:0000313" key="4">
    <source>
        <dbReference type="EMBL" id="CEL70085.1"/>
    </source>
</evidence>
<feature type="compositionally biased region" description="Low complexity" evidence="1">
    <location>
        <begin position="530"/>
        <end position="546"/>
    </location>
</feature>
<feature type="region of interest" description="Disordered" evidence="1">
    <location>
        <begin position="78"/>
        <end position="114"/>
    </location>
</feature>
<evidence type="ECO:0000313" key="5">
    <source>
        <dbReference type="Proteomes" id="UP000007494"/>
    </source>
</evidence>
<feature type="region of interest" description="Disordered" evidence="1">
    <location>
        <begin position="1558"/>
        <end position="1585"/>
    </location>
</feature>
<dbReference type="GO" id="GO:0016579">
    <property type="term" value="P:protein deubiquitination"/>
    <property type="evidence" value="ECO:0007669"/>
    <property type="project" value="InterPro"/>
</dbReference>
<feature type="compositionally biased region" description="Polar residues" evidence="1">
    <location>
        <begin position="89"/>
        <end position="103"/>
    </location>
</feature>
<dbReference type="VEuPathDB" id="ToxoDB:NCLIV_057730"/>
<feature type="compositionally biased region" description="Polar residues" evidence="1">
    <location>
        <begin position="1344"/>
        <end position="1356"/>
    </location>
</feature>
<dbReference type="EMBL" id="LN714486">
    <property type="protein sequence ID" value="CEL70085.1"/>
    <property type="molecule type" value="Genomic_DNA"/>
</dbReference>
<feature type="compositionally biased region" description="Polar residues" evidence="1">
    <location>
        <begin position="374"/>
        <end position="395"/>
    </location>
</feature>
<gene>
    <name evidence="4" type="ORF">BN1204_057730</name>
    <name evidence="3" type="ORF">NCLIV_057730</name>
</gene>
<dbReference type="PROSITE" id="PS50235">
    <property type="entry name" value="USP_3"/>
    <property type="match status" value="1"/>
</dbReference>
<feature type="compositionally biased region" description="Basic and acidic residues" evidence="1">
    <location>
        <begin position="463"/>
        <end position="482"/>
    </location>
</feature>
<feature type="compositionally biased region" description="Polar residues" evidence="1">
    <location>
        <begin position="177"/>
        <end position="191"/>
    </location>
</feature>